<dbReference type="PANTHER" id="PTHR24171:SF8">
    <property type="entry name" value="BRCA1-ASSOCIATED RING DOMAIN PROTEIN 1"/>
    <property type="match status" value="1"/>
</dbReference>
<dbReference type="Pfam" id="PF12796">
    <property type="entry name" value="Ank_2"/>
    <property type="match status" value="1"/>
</dbReference>
<accession>A0A6G4UF79</accession>
<evidence type="ECO:0000313" key="4">
    <source>
        <dbReference type="EMBL" id="NGN70465.1"/>
    </source>
</evidence>
<dbReference type="SMART" id="SM00248">
    <property type="entry name" value="ANK"/>
    <property type="match status" value="2"/>
</dbReference>
<feature type="repeat" description="ANK" evidence="3">
    <location>
        <begin position="40"/>
        <end position="72"/>
    </location>
</feature>
<dbReference type="Proteomes" id="UP000481583">
    <property type="component" value="Unassembled WGS sequence"/>
</dbReference>
<evidence type="ECO:0000256" key="3">
    <source>
        <dbReference type="PROSITE-ProRule" id="PRU00023"/>
    </source>
</evidence>
<keyword evidence="5" id="KW-1185">Reference proteome</keyword>
<dbReference type="AlphaFoldDB" id="A0A6G4UF79"/>
<dbReference type="PROSITE" id="PS50297">
    <property type="entry name" value="ANK_REP_REGION"/>
    <property type="match status" value="1"/>
</dbReference>
<dbReference type="PANTHER" id="PTHR24171">
    <property type="entry name" value="ANKYRIN REPEAT DOMAIN-CONTAINING PROTEIN 39-RELATED"/>
    <property type="match status" value="1"/>
</dbReference>
<dbReference type="Gene3D" id="1.25.40.20">
    <property type="entry name" value="Ankyrin repeat-containing domain"/>
    <property type="match status" value="1"/>
</dbReference>
<dbReference type="GO" id="GO:0085020">
    <property type="term" value="P:protein K6-linked ubiquitination"/>
    <property type="evidence" value="ECO:0007669"/>
    <property type="project" value="TreeGrafter"/>
</dbReference>
<name>A0A6G4UF79_9ACTN</name>
<organism evidence="4 5">
    <name type="scientific">Streptomyces coryli</name>
    <dbReference type="NCBI Taxonomy" id="1128680"/>
    <lineage>
        <taxon>Bacteria</taxon>
        <taxon>Bacillati</taxon>
        <taxon>Actinomycetota</taxon>
        <taxon>Actinomycetes</taxon>
        <taxon>Kitasatosporales</taxon>
        <taxon>Streptomycetaceae</taxon>
        <taxon>Streptomyces</taxon>
    </lineage>
</organism>
<feature type="non-terminal residue" evidence="4">
    <location>
        <position position="1"/>
    </location>
</feature>
<dbReference type="InterPro" id="IPR002110">
    <property type="entry name" value="Ankyrin_rpt"/>
</dbReference>
<dbReference type="SUPFAM" id="SSF48403">
    <property type="entry name" value="Ankyrin repeat"/>
    <property type="match status" value="1"/>
</dbReference>
<dbReference type="EMBL" id="JAAKZV010000553">
    <property type="protein sequence ID" value="NGN70465.1"/>
    <property type="molecule type" value="Genomic_DNA"/>
</dbReference>
<evidence type="ECO:0000256" key="1">
    <source>
        <dbReference type="ARBA" id="ARBA00022737"/>
    </source>
</evidence>
<dbReference type="PROSITE" id="PS50088">
    <property type="entry name" value="ANK_REPEAT"/>
    <property type="match status" value="2"/>
</dbReference>
<keyword evidence="1" id="KW-0677">Repeat</keyword>
<dbReference type="RefSeq" id="WP_165246231.1">
    <property type="nucleotide sequence ID" value="NZ_JAAKZV010000553.1"/>
</dbReference>
<protein>
    <submittedName>
        <fullName evidence="4">Ankyrin repeat domain-containing protein</fullName>
    </submittedName>
</protein>
<comment type="caution">
    <text evidence="4">The sequence shown here is derived from an EMBL/GenBank/DDBJ whole genome shotgun (WGS) entry which is preliminary data.</text>
</comment>
<proteinExistence type="predicted"/>
<keyword evidence="2 3" id="KW-0040">ANK repeat</keyword>
<evidence type="ECO:0000313" key="5">
    <source>
        <dbReference type="Proteomes" id="UP000481583"/>
    </source>
</evidence>
<reference evidence="4 5" key="1">
    <citation type="submission" date="2020-02" db="EMBL/GenBank/DDBJ databases">
        <title>Whole-genome analyses of novel actinobacteria.</title>
        <authorList>
            <person name="Sahin N."/>
        </authorList>
    </citation>
    <scope>NUCLEOTIDE SEQUENCE [LARGE SCALE GENOMIC DNA]</scope>
    <source>
        <strain evidence="4 5">A7024</strain>
    </source>
</reference>
<dbReference type="InterPro" id="IPR036770">
    <property type="entry name" value="Ankyrin_rpt-contain_sf"/>
</dbReference>
<feature type="repeat" description="ANK" evidence="3">
    <location>
        <begin position="73"/>
        <end position="99"/>
    </location>
</feature>
<sequence length="334" mass="35333">GVCGWGDLTFPRWRGLDLAAVEELLAGGGAVDGRLGDERDWETPLHRAAEYGSAEVVAAMARAAPAVDVSDHAGRTPLWQAVACGRADVVRVLLAAGADAWRPGVAGWTPGRLGLMTELAPIFAALPGAVELTAGERAAQDAAGRLIDVFAAEQIFAEGMLVSFVSGVTEDEAIRRLGGDPGAVPVLELDDVLDVGPYDTHGNHGVGVTGVRRGCILTQHAHALESNELMRRMGPGTTGYSVFFNPKGGVIGDLYRDGEPVRHEEIGLEPYPDDPPEHWLYRFWQRGETAFQQGDAPVLAYACAMAGISRLRPGDAMAISAGPRRVVEVAGRLG</sequence>
<dbReference type="GO" id="GO:0004842">
    <property type="term" value="F:ubiquitin-protein transferase activity"/>
    <property type="evidence" value="ECO:0007669"/>
    <property type="project" value="TreeGrafter"/>
</dbReference>
<gene>
    <name evidence="4" type="ORF">G5C51_42130</name>
</gene>
<evidence type="ECO:0000256" key="2">
    <source>
        <dbReference type="ARBA" id="ARBA00023043"/>
    </source>
</evidence>